<keyword evidence="2" id="KW-1185">Reference proteome</keyword>
<dbReference type="RefSeq" id="WP_185833527.1">
    <property type="nucleotide sequence ID" value="NZ_CP007511.1"/>
</dbReference>
<evidence type="ECO:0000313" key="1">
    <source>
        <dbReference type="EMBL" id="SDM91111.1"/>
    </source>
</evidence>
<sequence length="255" mass="29153">MKSVEHSEYLPDTEAGRSLFRERLIAKIQQHRDFKALPQETQSSFFEELAELTLFGTNNCSVETHSPRIRKLEKLADSYRRVANSIALLSEIDELLLDDAFQHSMPLQQQKKLMRQLAADINGLIGAMRQTPAGTSERFLLRLQGAIFLKKLEKLGVACKINNDFQKIDQDDVSHREESEGVQHFLPDLSQSMTLAMLCTMLTILNNGQVVEWSHCRRLLKEGKKALAFERRLAESLPRSDELLVLKNQILQHGQ</sequence>
<evidence type="ECO:0000313" key="2">
    <source>
        <dbReference type="Proteomes" id="UP000182276"/>
    </source>
</evidence>
<dbReference type="EMBL" id="FNHO01000012">
    <property type="protein sequence ID" value="SDM91111.1"/>
    <property type="molecule type" value="Genomic_DNA"/>
</dbReference>
<reference evidence="1 2" key="1">
    <citation type="submission" date="2016-10" db="EMBL/GenBank/DDBJ databases">
        <authorList>
            <person name="Varghese N."/>
            <person name="Submissions S."/>
        </authorList>
    </citation>
    <scope>NUCLEOTIDE SEQUENCE [LARGE SCALE GENOMIC DNA]</scope>
    <source>
        <strain evidence="1 2">DSM 6083</strain>
    </source>
</reference>
<proteinExistence type="predicted"/>
<dbReference type="Proteomes" id="UP000182276">
    <property type="component" value="Unassembled WGS sequence"/>
</dbReference>
<accession>A0ABY0R915</accession>
<organism evidence="1 2">
    <name type="scientific">Stutzerimonas balearica DSM 6083</name>
    <dbReference type="NCBI Taxonomy" id="1123016"/>
    <lineage>
        <taxon>Bacteria</taxon>
        <taxon>Pseudomonadati</taxon>
        <taxon>Pseudomonadota</taxon>
        <taxon>Gammaproteobacteria</taxon>
        <taxon>Pseudomonadales</taxon>
        <taxon>Pseudomonadaceae</taxon>
        <taxon>Stutzerimonas</taxon>
    </lineage>
</organism>
<gene>
    <name evidence="1" type="ORF">SAMN05660875_11259</name>
</gene>
<comment type="caution">
    <text evidence="1">The sequence shown here is derived from an EMBL/GenBank/DDBJ whole genome shotgun (WGS) entry which is preliminary data.</text>
</comment>
<name>A0ABY0R915_9GAMM</name>
<protein>
    <submittedName>
        <fullName evidence="1">Uncharacterized protein</fullName>
    </submittedName>
</protein>
<dbReference type="GeneID" id="77262316"/>